<keyword evidence="4 5" id="KW-0963">Cytoplasm</keyword>
<dbReference type="GO" id="GO:0007264">
    <property type="term" value="P:small GTPase-mediated signal transduction"/>
    <property type="evidence" value="ECO:0007669"/>
    <property type="project" value="UniProtKB-UniRule"/>
</dbReference>
<dbReference type="Pfam" id="PF00996">
    <property type="entry name" value="GDI"/>
    <property type="match status" value="2"/>
</dbReference>
<evidence type="ECO:0000256" key="4">
    <source>
        <dbReference type="ARBA" id="ARBA00022490"/>
    </source>
</evidence>
<dbReference type="Gene3D" id="1.10.405.10">
    <property type="entry name" value="Guanine Nucleotide Dissociation Inhibitor, domain 1"/>
    <property type="match status" value="1"/>
</dbReference>
<dbReference type="GO" id="GO:0006886">
    <property type="term" value="P:intracellular protein transport"/>
    <property type="evidence" value="ECO:0007669"/>
    <property type="project" value="InterPro"/>
</dbReference>
<dbReference type="GO" id="GO:0005634">
    <property type="term" value="C:nucleus"/>
    <property type="evidence" value="ECO:0007669"/>
    <property type="project" value="TreeGrafter"/>
</dbReference>
<evidence type="ECO:0000313" key="7">
    <source>
        <dbReference type="EMBL" id="KAL0273376.1"/>
    </source>
</evidence>
<evidence type="ECO:0000256" key="1">
    <source>
        <dbReference type="ARBA" id="ARBA00004496"/>
    </source>
</evidence>
<feature type="region of interest" description="Disordered" evidence="6">
    <location>
        <begin position="112"/>
        <end position="145"/>
    </location>
</feature>
<dbReference type="PANTHER" id="PTHR11787">
    <property type="entry name" value="RAB GDP-DISSOCIATION INHIBITOR"/>
    <property type="match status" value="1"/>
</dbReference>
<feature type="compositionally biased region" description="Basic and acidic residues" evidence="6">
    <location>
        <begin position="130"/>
        <end position="145"/>
    </location>
</feature>
<dbReference type="AlphaFoldDB" id="A0AAW2HUF7"/>
<evidence type="ECO:0000256" key="3">
    <source>
        <dbReference type="ARBA" id="ARBA00022468"/>
    </source>
</evidence>
<dbReference type="EMBL" id="JARGDH010000003">
    <property type="protein sequence ID" value="KAL0273376.1"/>
    <property type="molecule type" value="Genomic_DNA"/>
</dbReference>
<dbReference type="PRINTS" id="PR00891">
    <property type="entry name" value="RABGDIREP"/>
</dbReference>
<dbReference type="GO" id="GO:0005096">
    <property type="term" value="F:GTPase activator activity"/>
    <property type="evidence" value="ECO:0007669"/>
    <property type="project" value="UniProtKB-UniRule"/>
</dbReference>
<keyword evidence="3 5" id="KW-0343">GTPase activation</keyword>
<dbReference type="Gene3D" id="3.30.519.10">
    <property type="entry name" value="Guanine Nucleotide Dissociation Inhibitor, domain 2"/>
    <property type="match status" value="1"/>
</dbReference>
<evidence type="ECO:0000256" key="2">
    <source>
        <dbReference type="ARBA" id="ARBA00005593"/>
    </source>
</evidence>
<accession>A0AAW2HUF7</accession>
<dbReference type="GO" id="GO:0005829">
    <property type="term" value="C:cytosol"/>
    <property type="evidence" value="ECO:0007669"/>
    <property type="project" value="TreeGrafter"/>
</dbReference>
<organism evidence="7">
    <name type="scientific">Menopon gallinae</name>
    <name type="common">poultry shaft louse</name>
    <dbReference type="NCBI Taxonomy" id="328185"/>
    <lineage>
        <taxon>Eukaryota</taxon>
        <taxon>Metazoa</taxon>
        <taxon>Ecdysozoa</taxon>
        <taxon>Arthropoda</taxon>
        <taxon>Hexapoda</taxon>
        <taxon>Insecta</taxon>
        <taxon>Pterygota</taxon>
        <taxon>Neoptera</taxon>
        <taxon>Paraneoptera</taxon>
        <taxon>Psocodea</taxon>
        <taxon>Troctomorpha</taxon>
        <taxon>Phthiraptera</taxon>
        <taxon>Amblycera</taxon>
        <taxon>Menoponidae</taxon>
        <taxon>Menopon</taxon>
    </lineage>
</organism>
<dbReference type="SUPFAM" id="SSF51905">
    <property type="entry name" value="FAD/NAD(P)-binding domain"/>
    <property type="match status" value="1"/>
</dbReference>
<evidence type="ECO:0000256" key="6">
    <source>
        <dbReference type="SAM" id="MobiDB-lite"/>
    </source>
</evidence>
<proteinExistence type="inferred from homology"/>
<dbReference type="SUPFAM" id="SSF54373">
    <property type="entry name" value="FAD-linked reductases, C-terminal domain"/>
    <property type="match status" value="1"/>
</dbReference>
<dbReference type="InterPro" id="IPR001738">
    <property type="entry name" value="Rab_escort"/>
</dbReference>
<dbReference type="InterPro" id="IPR036188">
    <property type="entry name" value="FAD/NAD-bd_sf"/>
</dbReference>
<evidence type="ECO:0000256" key="5">
    <source>
        <dbReference type="PIRNR" id="PIRNR016550"/>
    </source>
</evidence>
<dbReference type="PIRSF" id="PIRSF016550">
    <property type="entry name" value="Rab_ger_ger_transf_A_euk"/>
    <property type="match status" value="1"/>
</dbReference>
<name>A0AAW2HUF7_9NEOP</name>
<dbReference type="InterPro" id="IPR018203">
    <property type="entry name" value="GDP_dissociation_inhibitor"/>
</dbReference>
<gene>
    <name evidence="7" type="ORF">PYX00_006058</name>
</gene>
<dbReference type="GO" id="GO:0016192">
    <property type="term" value="P:vesicle-mediated transport"/>
    <property type="evidence" value="ECO:0007669"/>
    <property type="project" value="TreeGrafter"/>
</dbReference>
<comment type="similarity">
    <text evidence="2 5">Belongs to the Rab GDI family.</text>
</comment>
<protein>
    <recommendedName>
        <fullName evidence="5">Rab proteins geranylgeranyltransferase component A</fullName>
    </recommendedName>
</protein>
<feature type="region of interest" description="Disordered" evidence="6">
    <location>
        <begin position="529"/>
        <end position="568"/>
    </location>
</feature>
<dbReference type="FunFam" id="1.10.405.10:FF:000003">
    <property type="entry name" value="Rab proteins geranylgeranyltransferase component A"/>
    <property type="match status" value="1"/>
</dbReference>
<comment type="subcellular location">
    <subcellularLocation>
        <location evidence="1 5">Cytoplasm</location>
    </subcellularLocation>
</comment>
<sequence>MQIVDATMDDLLTDYDVIVAGTGMTESILAGALSRIGKTVLHLDSNEYYGENWASFNFDAIQTWIARMRNPVPQCESLNTQNLKESESVHAVNYELNISNVEEKWYRRTNNESTPQITSELPADGESDPNTDKPETKQEENEEYMKRESRKFNLDLCPKVLFSRGPLVELLISSNIAKYAEFKSVSRVLTWRNDHLELVPCSRADVFATKNISVVEKRLLVKILTSFLKYPDNSDELSGFENKTFFEYLKYKKLPDNIIHYILYAMAMGDKNMSCLDGVKASKSFLESLGRYGNTPFIFPMYGSGELPQCFCRLCAVFGGVYYLKRGVEGVIKEGSRCVGVVSDNKRLNASHFVFSSNHVSSELKQKKSTIRISRGIFITDRSILQSEKEPLTLLLFPPVPEVSEKSVTVIELGPGTSTCPGKVFVVHMTTVATRDAAADLSHVIDALFDRESTDSEKPKILWSVTWNATEDVSIESKLDNVKICSGPTTELDFNFSIDEARRLFKEICPDEEFLPRAPDPDEIILPCDETAEERTAEGGVDGGGEGTARMPENAAGASESENQQSAG</sequence>
<dbReference type="GO" id="GO:0005968">
    <property type="term" value="C:Rab-protein geranylgeranyltransferase complex"/>
    <property type="evidence" value="ECO:0007669"/>
    <property type="project" value="UniProtKB-UniRule"/>
</dbReference>
<comment type="function">
    <text evidence="5">Substrate-binding subunit (component A) of the Rab geranylgeranyltransferase (GGTase) complex. Binds unprenylated Rab proteins and presents the substrate peptide to the catalytic component B. The component A is thought to be regenerated by transferring its prenylated Rab back to the donor membrane.</text>
</comment>
<comment type="caution">
    <text evidence="7">The sequence shown here is derived from an EMBL/GenBank/DDBJ whole genome shotgun (WGS) entry which is preliminary data.</text>
</comment>
<dbReference type="PANTHER" id="PTHR11787:SF4">
    <property type="entry name" value="CHM, RAB ESCORT PROTEIN 1"/>
    <property type="match status" value="1"/>
</dbReference>
<reference evidence="7" key="1">
    <citation type="journal article" date="2024" name="Gigascience">
        <title>Chromosome-level genome of the poultry shaft louse Menopon gallinae provides insight into the host-switching and adaptive evolution of parasitic lice.</title>
        <authorList>
            <person name="Xu Y."/>
            <person name="Ma L."/>
            <person name="Liu S."/>
            <person name="Liang Y."/>
            <person name="Liu Q."/>
            <person name="He Z."/>
            <person name="Tian L."/>
            <person name="Duan Y."/>
            <person name="Cai W."/>
            <person name="Li H."/>
            <person name="Song F."/>
        </authorList>
    </citation>
    <scope>NUCLEOTIDE SEQUENCE</scope>
    <source>
        <strain evidence="7">Cailab_2023a</strain>
    </source>
</reference>
<dbReference type="Gene3D" id="3.50.50.60">
    <property type="entry name" value="FAD/NAD(P)-binding domain"/>
    <property type="match status" value="1"/>
</dbReference>
<dbReference type="GO" id="GO:0005092">
    <property type="term" value="F:GDP-dissociation inhibitor activity"/>
    <property type="evidence" value="ECO:0007669"/>
    <property type="project" value="InterPro"/>
</dbReference>